<dbReference type="EMBL" id="JACEFO010002434">
    <property type="protein sequence ID" value="KAF8660696.1"/>
    <property type="molecule type" value="Genomic_DNA"/>
</dbReference>
<dbReference type="OrthoDB" id="635005at2759"/>
<dbReference type="SUPFAM" id="SSF50998">
    <property type="entry name" value="Quinoprotein alcohol dehydrogenase-like"/>
    <property type="match status" value="1"/>
</dbReference>
<keyword evidence="2" id="KW-1185">Reference proteome</keyword>
<dbReference type="InterPro" id="IPR012871">
    <property type="entry name" value="DUF1668_ORYSA"/>
</dbReference>
<protein>
    <submittedName>
        <fullName evidence="1">Uncharacterized protein</fullName>
    </submittedName>
</protein>
<reference evidence="1" key="1">
    <citation type="submission" date="2020-07" db="EMBL/GenBank/DDBJ databases">
        <title>Genome sequence and genetic diversity analysis of an under-domesticated orphan crop, white fonio (Digitaria exilis).</title>
        <authorList>
            <person name="Bennetzen J.L."/>
            <person name="Chen S."/>
            <person name="Ma X."/>
            <person name="Wang X."/>
            <person name="Yssel A.E.J."/>
            <person name="Chaluvadi S.R."/>
            <person name="Johnson M."/>
            <person name="Gangashetty P."/>
            <person name="Hamidou F."/>
            <person name="Sanogo M.D."/>
            <person name="Zwaenepoel A."/>
            <person name="Wallace J."/>
            <person name="Van De Peer Y."/>
            <person name="Van Deynze A."/>
        </authorList>
    </citation>
    <scope>NUCLEOTIDE SEQUENCE</scope>
    <source>
        <tissue evidence="1">Leaves</tissue>
    </source>
</reference>
<dbReference type="PANTHER" id="PTHR33085:SF62">
    <property type="entry name" value="OS03G0632600 PROTEIN"/>
    <property type="match status" value="1"/>
</dbReference>
<accession>A0A835AEY3</accession>
<gene>
    <name evidence="1" type="ORF">HU200_057523</name>
</gene>
<dbReference type="Proteomes" id="UP000636709">
    <property type="component" value="Unassembled WGS sequence"/>
</dbReference>
<organism evidence="1 2">
    <name type="scientific">Digitaria exilis</name>
    <dbReference type="NCBI Taxonomy" id="1010633"/>
    <lineage>
        <taxon>Eukaryota</taxon>
        <taxon>Viridiplantae</taxon>
        <taxon>Streptophyta</taxon>
        <taxon>Embryophyta</taxon>
        <taxon>Tracheophyta</taxon>
        <taxon>Spermatophyta</taxon>
        <taxon>Magnoliopsida</taxon>
        <taxon>Liliopsida</taxon>
        <taxon>Poales</taxon>
        <taxon>Poaceae</taxon>
        <taxon>PACMAD clade</taxon>
        <taxon>Panicoideae</taxon>
        <taxon>Panicodae</taxon>
        <taxon>Paniceae</taxon>
        <taxon>Anthephorinae</taxon>
        <taxon>Digitaria</taxon>
    </lineage>
</organism>
<dbReference type="AlphaFoldDB" id="A0A835AEY3"/>
<dbReference type="InterPro" id="IPR011047">
    <property type="entry name" value="Quinoprotein_ADH-like_sf"/>
</dbReference>
<proteinExistence type="predicted"/>
<dbReference type="Gramene" id="Dexi9B01G0008760.1">
    <property type="protein sequence ID" value="Dexi9B01G0008760.1:cds"/>
    <property type="gene ID" value="Dexi9B01G0008760"/>
</dbReference>
<dbReference type="PANTHER" id="PTHR33085">
    <property type="entry name" value="OS12G0113100 PROTEIN-RELATED"/>
    <property type="match status" value="1"/>
</dbReference>
<name>A0A835AEY3_9POAL</name>
<sequence>MPRGNTKCDEKGTTMSKQWSGERLQHLYLVLDDWSEGYSIRRINLSAEDIRPPLIPADAAQGDAIFTGRYTLPSALFRFEGRRGEPKSIVGAFGNKILASLPLTHGRSHANEIHVFDIRTRSFILRSWPSQDVFNFNHICIPIGGTLFVLSNDSFDMLNLPLVYDYANRNCAWSCFKLPEPTFPSNLITSYAVHPHEQTIFVSSVDQSGVFATFSFSVDSMMWRQHGPWQLPFNGCGYFVPNLGVWVGLSGERNTIGHICSCAVVSSLASHNERPVLKLSKEKLFSEVSGERHIGATLIYMGGENKFCLLEGICVEADWADQQKADWADQLTEFGERNDDYVDDLNETDSDEMSVESFDEVNEKLDPKRFLRLTTFSLCYDKNGELTVGNSRRVWYYNVSTEVTEAALKCPMAFWM</sequence>
<evidence type="ECO:0000313" key="1">
    <source>
        <dbReference type="EMBL" id="KAF8660696.1"/>
    </source>
</evidence>
<comment type="caution">
    <text evidence="1">The sequence shown here is derived from an EMBL/GenBank/DDBJ whole genome shotgun (WGS) entry which is preliminary data.</text>
</comment>
<dbReference type="Pfam" id="PF07893">
    <property type="entry name" value="DUF1668"/>
    <property type="match status" value="1"/>
</dbReference>
<evidence type="ECO:0000313" key="2">
    <source>
        <dbReference type="Proteomes" id="UP000636709"/>
    </source>
</evidence>